<reference evidence="1" key="1">
    <citation type="submission" date="2020-11" db="EMBL/GenBank/DDBJ databases">
        <authorList>
            <person name="Tran Van P."/>
        </authorList>
    </citation>
    <scope>NUCLEOTIDE SEQUENCE</scope>
</reference>
<accession>A0A7R9MAT4</accession>
<dbReference type="GO" id="GO:0005975">
    <property type="term" value="P:carbohydrate metabolic process"/>
    <property type="evidence" value="ECO:0007669"/>
    <property type="project" value="InterPro"/>
</dbReference>
<dbReference type="Pfam" id="PF01374">
    <property type="entry name" value="Glyco_hydro_46"/>
    <property type="match status" value="1"/>
</dbReference>
<dbReference type="GO" id="GO:0016977">
    <property type="term" value="F:chitosanase activity"/>
    <property type="evidence" value="ECO:0007669"/>
    <property type="project" value="InterPro"/>
</dbReference>
<gene>
    <name evidence="1" type="ORF">ONB1V03_LOCUS12898</name>
</gene>
<dbReference type="Gene3D" id="1.20.141.10">
    <property type="entry name" value="Chitosanase, subunit A, domain 1"/>
    <property type="match status" value="1"/>
</dbReference>
<dbReference type="InterPro" id="IPR023099">
    <property type="entry name" value="Glyco_hydro_46_N"/>
</dbReference>
<keyword evidence="2" id="KW-1185">Reference proteome</keyword>
<feature type="non-terminal residue" evidence="1">
    <location>
        <position position="1"/>
    </location>
</feature>
<evidence type="ECO:0000313" key="2">
    <source>
        <dbReference type="Proteomes" id="UP000728032"/>
    </source>
</evidence>
<dbReference type="Proteomes" id="UP000728032">
    <property type="component" value="Unassembled WGS sequence"/>
</dbReference>
<dbReference type="InterPro" id="IPR023346">
    <property type="entry name" value="Lysozyme-like_dom_sf"/>
</dbReference>
<dbReference type="SUPFAM" id="SSF53955">
    <property type="entry name" value="Lysozyme-like"/>
    <property type="match status" value="1"/>
</dbReference>
<dbReference type="Gene3D" id="3.30.386.10">
    <property type="entry name" value="Chitosanase, subunit A, domain 2"/>
    <property type="match status" value="1"/>
</dbReference>
<dbReference type="GO" id="GO:0005576">
    <property type="term" value="C:extracellular region"/>
    <property type="evidence" value="ECO:0007669"/>
    <property type="project" value="InterPro"/>
</dbReference>
<dbReference type="EMBL" id="OC925659">
    <property type="protein sequence ID" value="CAD7656258.1"/>
    <property type="molecule type" value="Genomic_DNA"/>
</dbReference>
<name>A0A7R9MAT4_9ACAR</name>
<feature type="non-terminal residue" evidence="1">
    <location>
        <position position="237"/>
    </location>
</feature>
<organism evidence="1">
    <name type="scientific">Oppiella nova</name>
    <dbReference type="NCBI Taxonomy" id="334625"/>
    <lineage>
        <taxon>Eukaryota</taxon>
        <taxon>Metazoa</taxon>
        <taxon>Ecdysozoa</taxon>
        <taxon>Arthropoda</taxon>
        <taxon>Chelicerata</taxon>
        <taxon>Arachnida</taxon>
        <taxon>Acari</taxon>
        <taxon>Acariformes</taxon>
        <taxon>Sarcoptiformes</taxon>
        <taxon>Oribatida</taxon>
        <taxon>Brachypylina</taxon>
        <taxon>Oppioidea</taxon>
        <taxon>Oppiidae</taxon>
        <taxon>Oppiella</taxon>
    </lineage>
</organism>
<dbReference type="OrthoDB" id="76114at2759"/>
<dbReference type="InterPro" id="IPR000400">
    <property type="entry name" value="Glyco_hydro_46"/>
</dbReference>
<proteinExistence type="predicted"/>
<evidence type="ECO:0000313" key="1">
    <source>
        <dbReference type="EMBL" id="CAD7656258.1"/>
    </source>
</evidence>
<protein>
    <submittedName>
        <fullName evidence="1">Uncharacterized protein</fullName>
    </submittedName>
</protein>
<sequence>IEFNLSDDQKRKCEQFVNIFKFNSTQFNYGFCDHFNDGNGLTAGRSLFTTKSGDVYHVVRKYSFRRPFNLLVPFQDQLKRLADNKSSDVLNLKGFPMAWKSSASDPVFRIIQDRVNDELYYRPAMRLAFTLNLRSALSKCIIYDTISQHGVYKTVNTFKTIIPRNESKEKDKMILQTEKIWIRHFLKLRQILLEDYEHRVHTNEWLHDMDSVDGLLDLISEGNWHFKEPIRVGPQHH</sequence>
<dbReference type="AlphaFoldDB" id="A0A7R9MAT4"/>
<dbReference type="EMBL" id="CAJPVJ010010834">
    <property type="protein sequence ID" value="CAG2173445.1"/>
    <property type="molecule type" value="Genomic_DNA"/>
</dbReference>